<reference evidence="3" key="1">
    <citation type="submission" date="2022-04" db="EMBL/GenBank/DDBJ databases">
        <title>Carnegiea gigantea Genome sequencing and assembly v2.</title>
        <authorList>
            <person name="Copetti D."/>
            <person name="Sanderson M.J."/>
            <person name="Burquez A."/>
            <person name="Wojciechowski M.F."/>
        </authorList>
    </citation>
    <scope>NUCLEOTIDE SEQUENCE</scope>
    <source>
        <strain evidence="3">SGP5-SGP5p</strain>
        <tissue evidence="3">Aerial part</tissue>
    </source>
</reference>
<dbReference type="Gene3D" id="1.10.287.110">
    <property type="entry name" value="DnaJ domain"/>
    <property type="match status" value="1"/>
</dbReference>
<name>A0A9Q1QKQ6_9CARY</name>
<evidence type="ECO:0000256" key="1">
    <source>
        <dbReference type="SAM" id="MobiDB-lite"/>
    </source>
</evidence>
<feature type="compositionally biased region" description="Basic residues" evidence="1">
    <location>
        <begin position="88"/>
        <end position="102"/>
    </location>
</feature>
<evidence type="ECO:0000313" key="4">
    <source>
        <dbReference type="Proteomes" id="UP001153076"/>
    </source>
</evidence>
<dbReference type="SUPFAM" id="SSF46565">
    <property type="entry name" value="Chaperone J-domain"/>
    <property type="match status" value="1"/>
</dbReference>
<keyword evidence="4" id="KW-1185">Reference proteome</keyword>
<accession>A0A9Q1QKQ6</accession>
<feature type="compositionally biased region" description="Basic residues" evidence="1">
    <location>
        <begin position="69"/>
        <end position="78"/>
    </location>
</feature>
<feature type="compositionally biased region" description="Polar residues" evidence="1">
    <location>
        <begin position="622"/>
        <end position="634"/>
    </location>
</feature>
<organism evidence="3 4">
    <name type="scientific">Carnegiea gigantea</name>
    <dbReference type="NCBI Taxonomy" id="171969"/>
    <lineage>
        <taxon>Eukaryota</taxon>
        <taxon>Viridiplantae</taxon>
        <taxon>Streptophyta</taxon>
        <taxon>Embryophyta</taxon>
        <taxon>Tracheophyta</taxon>
        <taxon>Spermatophyta</taxon>
        <taxon>Magnoliopsida</taxon>
        <taxon>eudicotyledons</taxon>
        <taxon>Gunneridae</taxon>
        <taxon>Pentapetalae</taxon>
        <taxon>Caryophyllales</taxon>
        <taxon>Cactineae</taxon>
        <taxon>Cactaceae</taxon>
        <taxon>Cactoideae</taxon>
        <taxon>Echinocereeae</taxon>
        <taxon>Carnegiea</taxon>
    </lineage>
</organism>
<dbReference type="PROSITE" id="PS50076">
    <property type="entry name" value="DNAJ_2"/>
    <property type="match status" value="1"/>
</dbReference>
<dbReference type="PANTHER" id="PTHR47422">
    <property type="entry name" value="DNAJ HEAT SHOCK N-TERMINAL DOMAIN-CONTAINING PROTEIN"/>
    <property type="match status" value="1"/>
</dbReference>
<feature type="compositionally biased region" description="Basic and acidic residues" evidence="1">
    <location>
        <begin position="674"/>
        <end position="694"/>
    </location>
</feature>
<evidence type="ECO:0000313" key="3">
    <source>
        <dbReference type="EMBL" id="KAJ8445171.1"/>
    </source>
</evidence>
<dbReference type="InterPro" id="IPR036869">
    <property type="entry name" value="J_dom_sf"/>
</dbReference>
<evidence type="ECO:0000259" key="2">
    <source>
        <dbReference type="PROSITE" id="PS50076"/>
    </source>
</evidence>
<feature type="region of interest" description="Disordered" evidence="1">
    <location>
        <begin position="622"/>
        <end position="694"/>
    </location>
</feature>
<feature type="region of interest" description="Disordered" evidence="1">
    <location>
        <begin position="1"/>
        <end position="130"/>
    </location>
</feature>
<dbReference type="InterPro" id="IPR001623">
    <property type="entry name" value="DnaJ_domain"/>
</dbReference>
<dbReference type="Pfam" id="PF12572">
    <property type="entry name" value="DUF3752"/>
    <property type="match status" value="1"/>
</dbReference>
<dbReference type="OrthoDB" id="342454at2759"/>
<dbReference type="InterPro" id="IPR022226">
    <property type="entry name" value="DUF3752"/>
</dbReference>
<gene>
    <name evidence="3" type="ORF">Cgig2_029543</name>
</gene>
<feature type="compositionally biased region" description="Basic and acidic residues" evidence="1">
    <location>
        <begin position="50"/>
        <end position="68"/>
    </location>
</feature>
<dbReference type="EMBL" id="JAKOGI010000080">
    <property type="protein sequence ID" value="KAJ8445171.1"/>
    <property type="molecule type" value="Genomic_DNA"/>
</dbReference>
<dbReference type="AlphaFoldDB" id="A0A9Q1QKQ6"/>
<comment type="caution">
    <text evidence="3">The sequence shown here is derived from an EMBL/GenBank/DDBJ whole genome shotgun (WGS) entry which is preliminary data.</text>
</comment>
<sequence length="726" mass="81315">MGKTSNSQKQPGDESEPESSSSTLSSSPSASSSDGLDASAKRRRSRRRHRDEEEPQRSRREKDKEKSRGKSKRRRKDRRERDRDKGERKHRRDSKRRSRKESRRRDSDSDEETVSGSGLSNDEYSDRQRSRIDETGAVVRAMLQEFPGVAGDLKQLLQMIDNGQAVDIKGISERPLMKHLKKLFLSLNLKEKGDRVFLLRPNARLTLEIVGPMIASNIEAPQQQTGDTLPSQSDVDVGNVPDDLPSVTANGETSAPRRRFKFHIRAPPCCMCSLSTAKVPLVIGPEMPSAELLAAAAKLTEAEAELREAELEQDDEIFIGPPPPAIVTEVASANEAERFEEVARIMGVEGDNPYDVVGVNHKMPIENIKKKYWKLSLMVHPDKCPHPQAHQAFVKLNKAFKDLQDPDKRKALDESIKKKEEEEEMKAELRSMREAALWRRSQGLSMEGDDVLLAELEVKEPPKRDEWMTTLPPERKAISHDFGGLECGGCVIDMFESLSTADLIRPWDGSATGVTYVANPVIALEPSAGHVKLLWPHGQGYISSFLIPQPPGQSTYVKAVICMLNGAWPPVPGGMAMHSTFFSRTGKEGRGDTSVWTDTPSDRAQKAKMNYLEAYNQATALASSEEQKTTSTTDADLVDQYNKAKRSKSLVQKHQEEAQKSRSKKKAKQQVQQAKEEDWVGKHPWKPWDREKDISAGRQNVKLDADNLTQGLTSRFSSGSFQRSFL</sequence>
<dbReference type="Pfam" id="PF00226">
    <property type="entry name" value="DnaJ"/>
    <property type="match status" value="1"/>
</dbReference>
<protein>
    <recommendedName>
        <fullName evidence="2">J domain-containing protein</fullName>
    </recommendedName>
</protein>
<dbReference type="SMART" id="SM00271">
    <property type="entry name" value="DnaJ"/>
    <property type="match status" value="1"/>
</dbReference>
<feature type="domain" description="J" evidence="2">
    <location>
        <begin position="352"/>
        <end position="416"/>
    </location>
</feature>
<feature type="compositionally biased region" description="Polar residues" evidence="1">
    <location>
        <begin position="1"/>
        <end position="10"/>
    </location>
</feature>
<dbReference type="Proteomes" id="UP001153076">
    <property type="component" value="Unassembled WGS sequence"/>
</dbReference>
<dbReference type="CDD" id="cd06257">
    <property type="entry name" value="DnaJ"/>
    <property type="match status" value="1"/>
</dbReference>
<feature type="compositionally biased region" description="Low complexity" evidence="1">
    <location>
        <begin position="18"/>
        <end position="38"/>
    </location>
</feature>
<dbReference type="PANTHER" id="PTHR47422:SF1">
    <property type="entry name" value="DNAJ HEAT SHOCK N-TERMINAL DOMAIN-CONTAINING PROTEIN"/>
    <property type="match status" value="1"/>
</dbReference>
<dbReference type="PRINTS" id="PR00625">
    <property type="entry name" value="JDOMAIN"/>
</dbReference>
<proteinExistence type="predicted"/>